<dbReference type="RefSeq" id="XP_007418390.1">
    <property type="nucleotide sequence ID" value="XM_007418328.1"/>
</dbReference>
<keyword evidence="3" id="KW-1185">Reference proteome</keyword>
<dbReference type="HOGENOM" id="CLU_1740947_0_0_1"/>
<evidence type="ECO:0000313" key="3">
    <source>
        <dbReference type="Proteomes" id="UP000001072"/>
    </source>
</evidence>
<protein>
    <submittedName>
        <fullName evidence="2">Secreted protein</fullName>
    </submittedName>
</protein>
<feature type="signal peptide" evidence="1">
    <location>
        <begin position="1"/>
        <end position="23"/>
    </location>
</feature>
<reference evidence="3" key="1">
    <citation type="journal article" date="2011" name="Proc. Natl. Acad. Sci. U.S.A.">
        <title>Obligate biotrophy features unraveled by the genomic analysis of rust fungi.</title>
        <authorList>
            <person name="Duplessis S."/>
            <person name="Cuomo C.A."/>
            <person name="Lin Y.-C."/>
            <person name="Aerts A."/>
            <person name="Tisserant E."/>
            <person name="Veneault-Fourrey C."/>
            <person name="Joly D.L."/>
            <person name="Hacquard S."/>
            <person name="Amselem J."/>
            <person name="Cantarel B.L."/>
            <person name="Chiu R."/>
            <person name="Coutinho P.M."/>
            <person name="Feau N."/>
            <person name="Field M."/>
            <person name="Frey P."/>
            <person name="Gelhaye E."/>
            <person name="Goldberg J."/>
            <person name="Grabherr M.G."/>
            <person name="Kodira C.D."/>
            <person name="Kohler A."/>
            <person name="Kuees U."/>
            <person name="Lindquist E.A."/>
            <person name="Lucas S.M."/>
            <person name="Mago R."/>
            <person name="Mauceli E."/>
            <person name="Morin E."/>
            <person name="Murat C."/>
            <person name="Pangilinan J.L."/>
            <person name="Park R."/>
            <person name="Pearson M."/>
            <person name="Quesneville H."/>
            <person name="Rouhier N."/>
            <person name="Sakthikumar S."/>
            <person name="Salamov A.A."/>
            <person name="Schmutz J."/>
            <person name="Selles B."/>
            <person name="Shapiro H."/>
            <person name="Tanguay P."/>
            <person name="Tuskan G.A."/>
            <person name="Henrissat B."/>
            <person name="Van de Peer Y."/>
            <person name="Rouze P."/>
            <person name="Ellis J.G."/>
            <person name="Dodds P.N."/>
            <person name="Schein J.E."/>
            <person name="Zhong S."/>
            <person name="Hamelin R.C."/>
            <person name="Grigoriev I.V."/>
            <person name="Szabo L.J."/>
            <person name="Martin F."/>
        </authorList>
    </citation>
    <scope>NUCLEOTIDE SEQUENCE [LARGE SCALE GENOMIC DNA]</scope>
    <source>
        <strain evidence="3">98AG31 / pathotype 3-4-7</strain>
    </source>
</reference>
<evidence type="ECO:0000313" key="2">
    <source>
        <dbReference type="EMBL" id="EGF98325.1"/>
    </source>
</evidence>
<dbReference type="VEuPathDB" id="FungiDB:MELLADRAFT_123878"/>
<keyword evidence="1" id="KW-0732">Signal</keyword>
<name>F4SAH0_MELLP</name>
<dbReference type="EMBL" id="GL883178">
    <property type="protein sequence ID" value="EGF98325.1"/>
    <property type="molecule type" value="Genomic_DNA"/>
</dbReference>
<sequence>MAYKRTNPIFFLALVLLIAGDFGSHIFADANSIECNVYWEGPASYNGNKNKCITVNGDGVKTTYICTACYRGDGKPASAKDCVGPHPLSSKGAFTCDAAMDENPTTSPKRPIFCFHYNAQHVRETYRCVSRHLNQQCPSEQCKVQGT</sequence>
<dbReference type="KEGG" id="mlr:MELLADRAFT_123878"/>
<evidence type="ECO:0000256" key="1">
    <source>
        <dbReference type="SAM" id="SignalP"/>
    </source>
</evidence>
<feature type="chain" id="PRO_5003315995" evidence="1">
    <location>
        <begin position="24"/>
        <end position="147"/>
    </location>
</feature>
<dbReference type="AlphaFoldDB" id="F4SAH0"/>
<dbReference type="GeneID" id="18926513"/>
<accession>F4SAH0</accession>
<dbReference type="Proteomes" id="UP000001072">
    <property type="component" value="Unassembled WGS sequence"/>
</dbReference>
<proteinExistence type="predicted"/>
<organism evidence="3">
    <name type="scientific">Melampsora larici-populina (strain 98AG31 / pathotype 3-4-7)</name>
    <name type="common">Poplar leaf rust fungus</name>
    <dbReference type="NCBI Taxonomy" id="747676"/>
    <lineage>
        <taxon>Eukaryota</taxon>
        <taxon>Fungi</taxon>
        <taxon>Dikarya</taxon>
        <taxon>Basidiomycota</taxon>
        <taxon>Pucciniomycotina</taxon>
        <taxon>Pucciniomycetes</taxon>
        <taxon>Pucciniales</taxon>
        <taxon>Melampsoraceae</taxon>
        <taxon>Melampsora</taxon>
    </lineage>
</organism>
<gene>
    <name evidence="2" type="ORF">MELLADRAFT_123878</name>
</gene>
<dbReference type="InParanoid" id="F4SAH0"/>